<evidence type="ECO:0000256" key="6">
    <source>
        <dbReference type="ARBA" id="ARBA00023284"/>
    </source>
</evidence>
<dbReference type="STRING" id="1121390.SAMN02746041_02572"/>
<comment type="subunit">
    <text evidence="7">Homodimer.</text>
</comment>
<dbReference type="PANTHER" id="PTHR48105">
    <property type="entry name" value="THIOREDOXIN REDUCTASE 1-RELATED-RELATED"/>
    <property type="match status" value="1"/>
</dbReference>
<evidence type="ECO:0000256" key="3">
    <source>
        <dbReference type="ARBA" id="ARBA00022827"/>
    </source>
</evidence>
<keyword evidence="8" id="KW-0521">NADP</keyword>
<dbReference type="InterPro" id="IPR005982">
    <property type="entry name" value="Thioredox_Rdtase"/>
</dbReference>
<organism evidence="11 12">
    <name type="scientific">Desulfacinum hydrothermale DSM 13146</name>
    <dbReference type="NCBI Taxonomy" id="1121390"/>
    <lineage>
        <taxon>Bacteria</taxon>
        <taxon>Pseudomonadati</taxon>
        <taxon>Thermodesulfobacteriota</taxon>
        <taxon>Syntrophobacteria</taxon>
        <taxon>Syntrophobacterales</taxon>
        <taxon>Syntrophobacteraceae</taxon>
        <taxon>Desulfacinum</taxon>
    </lineage>
</organism>
<evidence type="ECO:0000256" key="9">
    <source>
        <dbReference type="SAM" id="Phobius"/>
    </source>
</evidence>
<comment type="catalytic activity">
    <reaction evidence="7">
        <text>[thioredoxin]-dithiol + NADP(+) = [thioredoxin]-disulfide + NADPH + H(+)</text>
        <dbReference type="Rhea" id="RHEA:20345"/>
        <dbReference type="Rhea" id="RHEA-COMP:10698"/>
        <dbReference type="Rhea" id="RHEA-COMP:10700"/>
        <dbReference type="ChEBI" id="CHEBI:15378"/>
        <dbReference type="ChEBI" id="CHEBI:29950"/>
        <dbReference type="ChEBI" id="CHEBI:50058"/>
        <dbReference type="ChEBI" id="CHEBI:57783"/>
        <dbReference type="ChEBI" id="CHEBI:58349"/>
        <dbReference type="EC" id="1.8.1.9"/>
    </reaction>
</comment>
<dbReference type="PRINTS" id="PR00368">
    <property type="entry name" value="FADPNR"/>
</dbReference>
<keyword evidence="9" id="KW-0812">Transmembrane</keyword>
<keyword evidence="9" id="KW-0472">Membrane</keyword>
<dbReference type="PROSITE" id="PS00573">
    <property type="entry name" value="PYRIDINE_REDOX_2"/>
    <property type="match status" value="1"/>
</dbReference>
<evidence type="ECO:0000313" key="11">
    <source>
        <dbReference type="EMBL" id="SMC26226.1"/>
    </source>
</evidence>
<keyword evidence="3 7" id="KW-0274">FAD</keyword>
<evidence type="ECO:0000259" key="10">
    <source>
        <dbReference type="Pfam" id="PF07992"/>
    </source>
</evidence>
<feature type="transmembrane region" description="Helical" evidence="9">
    <location>
        <begin position="12"/>
        <end position="32"/>
    </location>
</feature>
<evidence type="ECO:0000256" key="8">
    <source>
        <dbReference type="RuleBase" id="RU003881"/>
    </source>
</evidence>
<keyword evidence="5" id="KW-1015">Disulfide bond</keyword>
<evidence type="ECO:0000256" key="1">
    <source>
        <dbReference type="ARBA" id="ARBA00009333"/>
    </source>
</evidence>
<comment type="similarity">
    <text evidence="1 7">Belongs to the class-II pyridine nucleotide-disulfide oxidoreductase family.</text>
</comment>
<dbReference type="InterPro" id="IPR023753">
    <property type="entry name" value="FAD/NAD-binding_dom"/>
</dbReference>
<evidence type="ECO:0000256" key="4">
    <source>
        <dbReference type="ARBA" id="ARBA00023002"/>
    </source>
</evidence>
<evidence type="ECO:0000256" key="2">
    <source>
        <dbReference type="ARBA" id="ARBA00022630"/>
    </source>
</evidence>
<dbReference type="InterPro" id="IPR036188">
    <property type="entry name" value="FAD/NAD-bd_sf"/>
</dbReference>
<keyword evidence="2 7" id="KW-0285">Flavoprotein</keyword>
<keyword evidence="9" id="KW-1133">Transmembrane helix</keyword>
<dbReference type="GO" id="GO:0004791">
    <property type="term" value="F:thioredoxin-disulfide reductase (NADPH) activity"/>
    <property type="evidence" value="ECO:0007669"/>
    <property type="project" value="UniProtKB-UniRule"/>
</dbReference>
<proteinExistence type="inferred from homology"/>
<feature type="domain" description="FAD/NAD(P)-binding" evidence="10">
    <location>
        <begin position="14"/>
        <end position="302"/>
    </location>
</feature>
<dbReference type="Pfam" id="PF07992">
    <property type="entry name" value="Pyr_redox_2"/>
    <property type="match status" value="1"/>
</dbReference>
<comment type="cofactor">
    <cofactor evidence="8">
        <name>FAD</name>
        <dbReference type="ChEBI" id="CHEBI:57692"/>
    </cofactor>
    <text evidence="8">Binds 1 FAD per subunit.</text>
</comment>
<dbReference type="EC" id="1.8.1.9" evidence="7"/>
<dbReference type="InterPro" id="IPR050097">
    <property type="entry name" value="Ferredoxin-NADP_redctase_2"/>
</dbReference>
<dbReference type="Gene3D" id="3.50.50.60">
    <property type="entry name" value="FAD/NAD(P)-binding domain"/>
    <property type="match status" value="2"/>
</dbReference>
<evidence type="ECO:0000313" key="12">
    <source>
        <dbReference type="Proteomes" id="UP000192783"/>
    </source>
</evidence>
<protein>
    <recommendedName>
        <fullName evidence="7">Thioredoxin reductase</fullName>
        <ecNumber evidence="7">1.8.1.9</ecNumber>
    </recommendedName>
</protein>
<dbReference type="Proteomes" id="UP000192783">
    <property type="component" value="Unassembled WGS sequence"/>
</dbReference>
<sequence length="320" mass="34313">MRERPCHMTSSDLYDIVIIGAGPAGLAAGLYANRARYNTLVLEKVGVGGQLLSYEKVDNYPGFPEGVSSFELVELFKAQAEKFGMQHKNADVTGLETDGPIHVIHTSEGDMRAKAVLVASGCTPRKLGVKGEAEFTGRGVSYCAICDGPFYRNAEVAVVGGGDTAVEEAIYLTKFASRVHLIHRRDELRAVKILQEEAFQNDKITIHWNTVVEEIRGGDQGVSELALLDVVTRETSSLPVPGVFVFVGLLPNADFVPQQVERDPQGFLVTDDAMVTAVPGIFAAGDVRSKSLRQIVTAVGDGATAAFNAGRHVESLSHAG</sequence>
<reference evidence="11 12" key="1">
    <citation type="submission" date="2017-04" db="EMBL/GenBank/DDBJ databases">
        <authorList>
            <person name="Afonso C.L."/>
            <person name="Miller P.J."/>
            <person name="Scott M.A."/>
            <person name="Spackman E."/>
            <person name="Goraichik I."/>
            <person name="Dimitrov K.M."/>
            <person name="Suarez D.L."/>
            <person name="Swayne D.E."/>
        </authorList>
    </citation>
    <scope>NUCLEOTIDE SEQUENCE [LARGE SCALE GENOMIC DNA]</scope>
    <source>
        <strain evidence="11 12">DSM 13146</strain>
    </source>
</reference>
<dbReference type="InterPro" id="IPR008255">
    <property type="entry name" value="Pyr_nucl-diS_OxRdtase_2_AS"/>
</dbReference>
<keyword evidence="6 7" id="KW-0676">Redox-active center</keyword>
<dbReference type="SUPFAM" id="SSF51905">
    <property type="entry name" value="FAD/NAD(P)-binding domain"/>
    <property type="match status" value="1"/>
</dbReference>
<dbReference type="AlphaFoldDB" id="A0A1W1XQP4"/>
<evidence type="ECO:0000256" key="5">
    <source>
        <dbReference type="ARBA" id="ARBA00023157"/>
    </source>
</evidence>
<keyword evidence="12" id="KW-1185">Reference proteome</keyword>
<dbReference type="NCBIfam" id="TIGR01292">
    <property type="entry name" value="TRX_reduct"/>
    <property type="match status" value="1"/>
</dbReference>
<dbReference type="PRINTS" id="PR00469">
    <property type="entry name" value="PNDRDTASEII"/>
</dbReference>
<accession>A0A1W1XQP4</accession>
<dbReference type="GO" id="GO:0019430">
    <property type="term" value="P:removal of superoxide radicals"/>
    <property type="evidence" value="ECO:0007669"/>
    <property type="project" value="UniProtKB-UniRule"/>
</dbReference>
<gene>
    <name evidence="11" type="ORF">SAMN02746041_02572</name>
</gene>
<dbReference type="EMBL" id="FWXF01000016">
    <property type="protein sequence ID" value="SMC26226.1"/>
    <property type="molecule type" value="Genomic_DNA"/>
</dbReference>
<name>A0A1W1XQP4_9BACT</name>
<evidence type="ECO:0000256" key="7">
    <source>
        <dbReference type="RuleBase" id="RU003880"/>
    </source>
</evidence>
<keyword evidence="4 7" id="KW-0560">Oxidoreductase</keyword>
<dbReference type="GO" id="GO:0005737">
    <property type="term" value="C:cytoplasm"/>
    <property type="evidence" value="ECO:0007669"/>
    <property type="project" value="InterPro"/>
</dbReference>